<dbReference type="SMART" id="SM00271">
    <property type="entry name" value="DnaJ"/>
    <property type="match status" value="1"/>
</dbReference>
<dbReference type="Pfam" id="PF09320">
    <property type="entry name" value="DUF1977"/>
    <property type="match status" value="1"/>
</dbReference>
<evidence type="ECO:0000256" key="5">
    <source>
        <dbReference type="SAM" id="MobiDB-lite"/>
    </source>
</evidence>
<dbReference type="InterPro" id="IPR015399">
    <property type="entry name" value="DUF1977_DnaJ-like"/>
</dbReference>
<comment type="caution">
    <text evidence="7">The sequence shown here is derived from an EMBL/GenBank/DDBJ whole genome shotgun (WGS) entry which is preliminary data.</text>
</comment>
<dbReference type="Pfam" id="PF00226">
    <property type="entry name" value="DnaJ"/>
    <property type="match status" value="1"/>
</dbReference>
<feature type="region of interest" description="Disordered" evidence="5">
    <location>
        <begin position="403"/>
        <end position="431"/>
    </location>
</feature>
<evidence type="ECO:0000313" key="7">
    <source>
        <dbReference type="EMBL" id="ORY51874.1"/>
    </source>
</evidence>
<dbReference type="Gene3D" id="1.10.287.110">
    <property type="entry name" value="DnaJ domain"/>
    <property type="match status" value="1"/>
</dbReference>
<dbReference type="GO" id="GO:0005789">
    <property type="term" value="C:endoplasmic reticulum membrane"/>
    <property type="evidence" value="ECO:0007669"/>
    <property type="project" value="TreeGrafter"/>
</dbReference>
<organism evidence="7 8">
    <name type="scientific">Rhizoclosmatium globosum</name>
    <dbReference type="NCBI Taxonomy" id="329046"/>
    <lineage>
        <taxon>Eukaryota</taxon>
        <taxon>Fungi</taxon>
        <taxon>Fungi incertae sedis</taxon>
        <taxon>Chytridiomycota</taxon>
        <taxon>Chytridiomycota incertae sedis</taxon>
        <taxon>Chytridiomycetes</taxon>
        <taxon>Chytridiales</taxon>
        <taxon>Chytriomycetaceae</taxon>
        <taxon>Rhizoclosmatium</taxon>
    </lineage>
</organism>
<evidence type="ECO:0000256" key="4">
    <source>
        <dbReference type="ARBA" id="ARBA00023136"/>
    </source>
</evidence>
<dbReference type="InterPro" id="IPR036869">
    <property type="entry name" value="J_dom_sf"/>
</dbReference>
<dbReference type="InterPro" id="IPR001623">
    <property type="entry name" value="DnaJ_domain"/>
</dbReference>
<proteinExistence type="predicted"/>
<keyword evidence="4" id="KW-0472">Membrane</keyword>
<name>A0A1Y2CYE7_9FUNG</name>
<sequence length="431" mass="48472">MNEDEALRALAISKRRFEEGGQYDSALKFAEKAVRLCETSETLNWLEFLKTQKPSDSAAPPPRKPTQQASSDSKSSSTPTPSDAPQRPYTPDQVAGIKKIKAMKAKGDLYGILGVEKSASDSEIKKAYRKLALQYHPDKCGAPGTDEAFKAINHSWTVLGDEGKKEQYDRYGVDPESRGGGGGSAARNPFAGGGHAFRGHSGFQEVNPEELFNMFFGEMGGMGGNGFHFQTNFGGPRYNTRFQQQQQQQRRQQQQQQQQGGTPQFIQALPIIILMLISFFSTFTAPSDPSLNENSYSWEYGAGYTLKRSTHGHDVDYYVNPKMFSDRYDKPQFAWKLKNFEKSIEGQYYRNIHYRCQQEREYKQQLISSAYTLFRGVDEVKLKKAQNYEMQFCQQVEQWNTRASNPQKIQTNNNAAGKAGARKRAAGAAQA</sequence>
<dbReference type="GO" id="GO:0030544">
    <property type="term" value="F:Hsp70 protein binding"/>
    <property type="evidence" value="ECO:0007669"/>
    <property type="project" value="TreeGrafter"/>
</dbReference>
<dbReference type="STRING" id="329046.A0A1Y2CYE7"/>
<dbReference type="PROSITE" id="PS50076">
    <property type="entry name" value="DNAJ_2"/>
    <property type="match status" value="1"/>
</dbReference>
<comment type="subcellular location">
    <subcellularLocation>
        <location evidence="1">Membrane</location>
        <topology evidence="1">Single-pass membrane protein</topology>
    </subcellularLocation>
</comment>
<dbReference type="OrthoDB" id="1507364at2759"/>
<dbReference type="AlphaFoldDB" id="A0A1Y2CYE7"/>
<evidence type="ECO:0000256" key="3">
    <source>
        <dbReference type="ARBA" id="ARBA00022989"/>
    </source>
</evidence>
<reference evidence="7 8" key="1">
    <citation type="submission" date="2016-07" db="EMBL/GenBank/DDBJ databases">
        <title>Pervasive Adenine N6-methylation of Active Genes in Fungi.</title>
        <authorList>
            <consortium name="DOE Joint Genome Institute"/>
            <person name="Mondo S.J."/>
            <person name="Dannebaum R.O."/>
            <person name="Kuo R.C."/>
            <person name="Labutti K."/>
            <person name="Haridas S."/>
            <person name="Kuo A."/>
            <person name="Salamov A."/>
            <person name="Ahrendt S.R."/>
            <person name="Lipzen A."/>
            <person name="Sullivan W."/>
            <person name="Andreopoulos W.B."/>
            <person name="Clum A."/>
            <person name="Lindquist E."/>
            <person name="Daum C."/>
            <person name="Ramamoorthy G.K."/>
            <person name="Gryganskyi A."/>
            <person name="Culley D."/>
            <person name="Magnuson J.K."/>
            <person name="James T.Y."/>
            <person name="O'Malley M.A."/>
            <person name="Stajich J.E."/>
            <person name="Spatafora J.W."/>
            <person name="Visel A."/>
            <person name="Grigoriev I.V."/>
        </authorList>
    </citation>
    <scope>NUCLEOTIDE SEQUENCE [LARGE SCALE GENOMIC DNA]</scope>
    <source>
        <strain evidence="7 8">JEL800</strain>
    </source>
</reference>
<gene>
    <name evidence="7" type="ORF">BCR33DRAFT_712074</name>
</gene>
<feature type="region of interest" description="Disordered" evidence="5">
    <location>
        <begin position="171"/>
        <end position="193"/>
    </location>
</feature>
<protein>
    <submittedName>
        <fullName evidence="7">DnaJ-domain-containing protein</fullName>
    </submittedName>
</protein>
<keyword evidence="8" id="KW-1185">Reference proteome</keyword>
<dbReference type="CDD" id="cd06257">
    <property type="entry name" value="DnaJ"/>
    <property type="match status" value="1"/>
</dbReference>
<keyword evidence="2" id="KW-0812">Transmembrane</keyword>
<feature type="domain" description="J" evidence="6">
    <location>
        <begin position="108"/>
        <end position="172"/>
    </location>
</feature>
<dbReference type="SUPFAM" id="SSF46565">
    <property type="entry name" value="Chaperone J-domain"/>
    <property type="match status" value="1"/>
</dbReference>
<feature type="region of interest" description="Disordered" evidence="5">
    <location>
        <begin position="51"/>
        <end position="92"/>
    </location>
</feature>
<dbReference type="GO" id="GO:0071218">
    <property type="term" value="P:cellular response to misfolded protein"/>
    <property type="evidence" value="ECO:0007669"/>
    <property type="project" value="TreeGrafter"/>
</dbReference>
<feature type="compositionally biased region" description="Low complexity" evidence="5">
    <location>
        <begin position="243"/>
        <end position="259"/>
    </location>
</feature>
<evidence type="ECO:0000313" key="8">
    <source>
        <dbReference type="Proteomes" id="UP000193642"/>
    </source>
</evidence>
<feature type="compositionally biased region" description="Low complexity" evidence="5">
    <location>
        <begin position="65"/>
        <end position="86"/>
    </location>
</feature>
<dbReference type="EMBL" id="MCGO01000004">
    <property type="protein sequence ID" value="ORY51874.1"/>
    <property type="molecule type" value="Genomic_DNA"/>
</dbReference>
<dbReference type="Proteomes" id="UP000193642">
    <property type="component" value="Unassembled WGS sequence"/>
</dbReference>
<dbReference type="PRINTS" id="PR00625">
    <property type="entry name" value="JDOMAIN"/>
</dbReference>
<evidence type="ECO:0000256" key="1">
    <source>
        <dbReference type="ARBA" id="ARBA00004167"/>
    </source>
</evidence>
<dbReference type="PANTHER" id="PTHR43908:SF3">
    <property type="entry name" value="AT29763P-RELATED"/>
    <property type="match status" value="1"/>
</dbReference>
<evidence type="ECO:0000259" key="6">
    <source>
        <dbReference type="PROSITE" id="PS50076"/>
    </source>
</evidence>
<dbReference type="InterPro" id="IPR051100">
    <property type="entry name" value="DnaJ_subfamily_B/C"/>
</dbReference>
<dbReference type="PANTHER" id="PTHR43908">
    <property type="entry name" value="AT29763P-RELATED"/>
    <property type="match status" value="1"/>
</dbReference>
<feature type="region of interest" description="Disordered" evidence="5">
    <location>
        <begin position="234"/>
        <end position="262"/>
    </location>
</feature>
<keyword evidence="3" id="KW-1133">Transmembrane helix</keyword>
<evidence type="ECO:0000256" key="2">
    <source>
        <dbReference type="ARBA" id="ARBA00022692"/>
    </source>
</evidence>
<accession>A0A1Y2CYE7</accession>